<dbReference type="PROSITE" id="PS51892">
    <property type="entry name" value="SUBTILASE"/>
    <property type="match status" value="1"/>
</dbReference>
<dbReference type="InterPro" id="IPR036852">
    <property type="entry name" value="Peptidase_S8/S53_dom_sf"/>
</dbReference>
<keyword evidence="3 5" id="KW-0378">Hydrolase</keyword>
<comment type="similarity">
    <text evidence="1 5">Belongs to the peptidase S8 family.</text>
</comment>
<dbReference type="GO" id="GO:0006508">
    <property type="term" value="P:proteolysis"/>
    <property type="evidence" value="ECO:0007669"/>
    <property type="project" value="UniProtKB-KW"/>
</dbReference>
<keyword evidence="4 5" id="KW-0720">Serine protease</keyword>
<dbReference type="OrthoDB" id="1100338at2"/>
<dbReference type="PANTHER" id="PTHR43806:SF11">
    <property type="entry name" value="CEREVISIN-RELATED"/>
    <property type="match status" value="1"/>
</dbReference>
<dbReference type="Pfam" id="PF00082">
    <property type="entry name" value="Peptidase_S8"/>
    <property type="match status" value="1"/>
</dbReference>
<evidence type="ECO:0000256" key="1">
    <source>
        <dbReference type="ARBA" id="ARBA00011073"/>
    </source>
</evidence>
<dbReference type="InterPro" id="IPR034074">
    <property type="entry name" value="Y4bN_pept_dom"/>
</dbReference>
<feature type="domain" description="Peptidase S8/S53" evidence="7">
    <location>
        <begin position="276"/>
        <end position="587"/>
    </location>
</feature>
<evidence type="ECO:0000256" key="4">
    <source>
        <dbReference type="ARBA" id="ARBA00022825"/>
    </source>
</evidence>
<evidence type="ECO:0000256" key="6">
    <source>
        <dbReference type="SAM" id="MobiDB-lite"/>
    </source>
</evidence>
<dbReference type="GO" id="GO:0004252">
    <property type="term" value="F:serine-type endopeptidase activity"/>
    <property type="evidence" value="ECO:0007669"/>
    <property type="project" value="UniProtKB-UniRule"/>
</dbReference>
<evidence type="ECO:0000259" key="7">
    <source>
        <dbReference type="Pfam" id="PF00082"/>
    </source>
</evidence>
<dbReference type="SUPFAM" id="SSF52743">
    <property type="entry name" value="Subtilisin-like"/>
    <property type="match status" value="1"/>
</dbReference>
<dbReference type="PRINTS" id="PR00723">
    <property type="entry name" value="SUBTILISIN"/>
</dbReference>
<accession>A0A431U8B2</accession>
<evidence type="ECO:0000256" key="2">
    <source>
        <dbReference type="ARBA" id="ARBA00022670"/>
    </source>
</evidence>
<feature type="active site" description="Charge relay system" evidence="5">
    <location>
        <position position="313"/>
    </location>
</feature>
<feature type="active site" description="Charge relay system" evidence="5">
    <location>
        <position position="281"/>
    </location>
</feature>
<dbReference type="EMBL" id="RXOF01000001">
    <property type="protein sequence ID" value="RTQ53268.1"/>
    <property type="molecule type" value="Genomic_DNA"/>
</dbReference>
<dbReference type="InterPro" id="IPR000209">
    <property type="entry name" value="Peptidase_S8/S53_dom"/>
</dbReference>
<dbReference type="AlphaFoldDB" id="A0A431U8B2"/>
<gene>
    <name evidence="8" type="ORF">EJV47_00585</name>
</gene>
<evidence type="ECO:0000313" key="8">
    <source>
        <dbReference type="EMBL" id="RTQ53268.1"/>
    </source>
</evidence>
<dbReference type="InterPro" id="IPR015500">
    <property type="entry name" value="Peptidase_S8_subtilisin-rel"/>
</dbReference>
<proteinExistence type="inferred from homology"/>
<feature type="compositionally biased region" description="Basic and acidic residues" evidence="6">
    <location>
        <begin position="16"/>
        <end position="29"/>
    </location>
</feature>
<dbReference type="Gene3D" id="3.40.50.200">
    <property type="entry name" value="Peptidase S8/S53 domain"/>
    <property type="match status" value="1"/>
</dbReference>
<keyword evidence="9" id="KW-1185">Reference proteome</keyword>
<sequence length="828" mass="93721">MSRELPHLLLVNPRESSAENRTHPRKPPEQEENEVSAEGLLQQAARFSRNLVTFAEELRQRDDERDTTLGVPETLTSVDIEFQNWFDPSEFERVYYRDFGLVVNRYSEYNRCALFTVVDKEKFEYMLEQFRAFVNCTDHALPEYTGLIRFIKAFRFHSKTLINPRPRVSQGDPVYLSLVNFGIEPSGDARQSYDAIRTGLERFLRQENIEFQHNDYTDVYELKSVTDTHVDAIARNFDIVHTISSFSYGVIRESAFGVAVRDFPFSVNAPTEDLPIIGVIDTGVSSHTPLAPLIVATDYTVPGGDAAVDTHGHGTSVAAFAALGKKIIGAVRGRLDADARILPIKVLDGRQGHLSTLDVGNLIVRARYEHGVRIFVLTICYVQHLRTDEAHSDYANYLDQISREHDLLIFISTGNYDVLLDTCVYPRHFLAEETNMCSPAESMNNITVGATGANFEDEVPITQHEYPFTSSSLPAAYSRKFHLDEKKWKQKNRHLFKPDVVYPGGNYMRVLHRDLGPCLDNTGAAGLQYLSIVPGAFFGRDVGTSFSAPLVANLAAKMMRKYPQLRLQTIKALIVNSADPVRLDVHKDILSNHLQRSIGGNGLPNEVYCLSSNEDNATIIIEDKIKVGYTKEIPVELPRYLRDAHKNKSLIKVTATLCFAFRPVKGYPTAYCPVHVAFGMFRNVELEQGVVRAMKNGRTRYYATGINGGPSKNFVFSGNWSQDAYFKKQQYSNTQKVTFYVSRDWIEREENKFKLAVQCAFHKCLPDFVTATLPEEYDYSLVLRFQEKVPIAMQTHVLYDELQGCNNLQVLATSELQAEDDLEATIEQ</sequence>
<name>A0A431U8B2_9BACT</name>
<dbReference type="CDD" id="cd04847">
    <property type="entry name" value="Peptidases_S8_Subtilisin_like_2"/>
    <property type="match status" value="1"/>
</dbReference>
<dbReference type="Proteomes" id="UP000282184">
    <property type="component" value="Unassembled WGS sequence"/>
</dbReference>
<comment type="caution">
    <text evidence="8">The sequence shown here is derived from an EMBL/GenBank/DDBJ whole genome shotgun (WGS) entry which is preliminary data.</text>
</comment>
<evidence type="ECO:0000256" key="5">
    <source>
        <dbReference type="PROSITE-ProRule" id="PRU01240"/>
    </source>
</evidence>
<evidence type="ECO:0000256" key="3">
    <source>
        <dbReference type="ARBA" id="ARBA00022801"/>
    </source>
</evidence>
<reference evidence="8 9" key="1">
    <citation type="submission" date="2018-12" db="EMBL/GenBank/DDBJ databases">
        <title>Hymenobacter gummosus sp. nov., isolated from a spring.</title>
        <authorList>
            <person name="Nie L."/>
        </authorList>
    </citation>
    <scope>NUCLEOTIDE SEQUENCE [LARGE SCALE GENOMIC DNA]</scope>
    <source>
        <strain evidence="8 9">KCTC 52166</strain>
    </source>
</reference>
<feature type="region of interest" description="Disordered" evidence="6">
    <location>
        <begin position="1"/>
        <end position="37"/>
    </location>
</feature>
<keyword evidence="2 5" id="KW-0645">Protease</keyword>
<evidence type="ECO:0000313" key="9">
    <source>
        <dbReference type="Proteomes" id="UP000282184"/>
    </source>
</evidence>
<organism evidence="8 9">
    <name type="scientific">Hymenobacter gummosus</name>
    <dbReference type="NCBI Taxonomy" id="1776032"/>
    <lineage>
        <taxon>Bacteria</taxon>
        <taxon>Pseudomonadati</taxon>
        <taxon>Bacteroidota</taxon>
        <taxon>Cytophagia</taxon>
        <taxon>Cytophagales</taxon>
        <taxon>Hymenobacteraceae</taxon>
        <taxon>Hymenobacter</taxon>
    </lineage>
</organism>
<dbReference type="InterPro" id="IPR050131">
    <property type="entry name" value="Peptidase_S8_subtilisin-like"/>
</dbReference>
<protein>
    <submittedName>
        <fullName evidence="8">S8 family peptidase</fullName>
    </submittedName>
</protein>
<dbReference type="PANTHER" id="PTHR43806">
    <property type="entry name" value="PEPTIDASE S8"/>
    <property type="match status" value="1"/>
</dbReference>
<dbReference type="RefSeq" id="WP_126691194.1">
    <property type="nucleotide sequence ID" value="NZ_RXOF01000001.1"/>
</dbReference>
<feature type="active site" description="Charge relay system" evidence="5">
    <location>
        <position position="545"/>
    </location>
</feature>